<dbReference type="Proteomes" id="UP000243348">
    <property type="component" value="Nucleomorph 3"/>
</dbReference>
<dbReference type="Pfam" id="PF04536">
    <property type="entry name" value="TPM_phosphatase"/>
    <property type="match status" value="1"/>
</dbReference>
<accession>J7G3E0</accession>
<feature type="transmembrane region" description="Helical" evidence="1">
    <location>
        <begin position="242"/>
        <end position="265"/>
    </location>
</feature>
<dbReference type="AlphaFoldDB" id="J7G3E0"/>
<sequence length="268" mass="30114">MAIKLNFCISSIQKNKLIGTSQRCASILNKNKKKSTVLMNEFSSKNNTFVLTKNEKIKTFFPILIGLSFFLNPTNSYGISDEKPQTKIVDESGTLTKSSISYIEKSISKLKENNEGDVFFVVVRNLPFEKTAQEYAQELFQKWNLGNKDVVVVLSTKIAKGGIFFGDQVQTLSDKTVKSIGEETYTFKAKEEQYSSAALDVNNRLVSILSNKGDPGPPIINRGDSSSNFKSAKNTEEQRSKYIAIIVILLVIAFVVPMFQFFFYVKDE</sequence>
<dbReference type="Gene3D" id="3.10.310.50">
    <property type="match status" value="1"/>
</dbReference>
<evidence type="ECO:0000256" key="1">
    <source>
        <dbReference type="SAM" id="Phobius"/>
    </source>
</evidence>
<organism evidence="3 4">
    <name type="scientific">Chroomonas mesostigmatica CCMP1168</name>
    <dbReference type="NCBI Taxonomy" id="1195612"/>
    <lineage>
        <taxon>Eukaryota</taxon>
        <taxon>Cryptophyceae</taxon>
        <taxon>Pyrenomonadales</taxon>
        <taxon>Chroomonadaceae</taxon>
        <taxon>Chroomonas</taxon>
    </lineage>
</organism>
<dbReference type="PANTHER" id="PTHR30373">
    <property type="entry name" value="UPF0603 PROTEIN YGCG"/>
    <property type="match status" value="1"/>
</dbReference>
<keyword evidence="3" id="KW-0542">Nucleomorph</keyword>
<keyword evidence="1" id="KW-1133">Transmembrane helix</keyword>
<keyword evidence="1" id="KW-0812">Transmembrane</keyword>
<reference evidence="3 4" key="1">
    <citation type="journal article" date="2012" name="Genome Biol. Evol.">
        <title>Nucleomorph genome sequence of the cryptophyte alga Chroomonas mesostigmatica CCMP1168 reveals lineage-specific gene loss and genome complexity.</title>
        <authorList>
            <person name="Moore C.E."/>
            <person name="Curtis B."/>
            <person name="Mills T."/>
            <person name="Tanifuji G."/>
            <person name="Archibald J.M."/>
        </authorList>
    </citation>
    <scope>NUCLEOTIDE SEQUENCE [LARGE SCALE GENOMIC DNA]</scope>
    <source>
        <strain evidence="3 4">CCMP1168</strain>
    </source>
</reference>
<protein>
    <recommendedName>
        <fullName evidence="2">TPM domain-containing protein</fullName>
    </recommendedName>
</protein>
<dbReference type="InterPro" id="IPR007621">
    <property type="entry name" value="TPM_dom"/>
</dbReference>
<geneLocation type="nucleomorph" evidence="3"/>
<gene>
    <name evidence="3" type="ORF">CMESO_411</name>
</gene>
<proteinExistence type="predicted"/>
<name>J7G3E0_9CRYP</name>
<keyword evidence="1" id="KW-0472">Membrane</keyword>
<dbReference type="PANTHER" id="PTHR30373:SF2">
    <property type="entry name" value="UPF0603 PROTEIN YGCG"/>
    <property type="match status" value="1"/>
</dbReference>
<evidence type="ECO:0000259" key="2">
    <source>
        <dbReference type="Pfam" id="PF04536"/>
    </source>
</evidence>
<feature type="domain" description="TPM" evidence="2">
    <location>
        <begin position="88"/>
        <end position="206"/>
    </location>
</feature>
<evidence type="ECO:0000313" key="3">
    <source>
        <dbReference type="EMBL" id="AFP65564.1"/>
    </source>
</evidence>
<dbReference type="EMBL" id="CP003682">
    <property type="protein sequence ID" value="AFP65564.1"/>
    <property type="molecule type" value="Genomic_DNA"/>
</dbReference>
<evidence type="ECO:0000313" key="4">
    <source>
        <dbReference type="Proteomes" id="UP000243348"/>
    </source>
</evidence>